<proteinExistence type="predicted"/>
<dbReference type="InterPro" id="IPR050090">
    <property type="entry name" value="Tyrosine_recombinase_XerCD"/>
</dbReference>
<feature type="compositionally biased region" description="Basic and acidic residues" evidence="2">
    <location>
        <begin position="373"/>
        <end position="390"/>
    </location>
</feature>
<dbReference type="InterPro" id="IPR002104">
    <property type="entry name" value="Integrase_catalytic"/>
</dbReference>
<protein>
    <submittedName>
        <fullName evidence="4">Site-specific integrase</fullName>
    </submittedName>
</protein>
<evidence type="ECO:0000259" key="3">
    <source>
        <dbReference type="PROSITE" id="PS51898"/>
    </source>
</evidence>
<evidence type="ECO:0000256" key="2">
    <source>
        <dbReference type="SAM" id="MobiDB-lite"/>
    </source>
</evidence>
<dbReference type="PANTHER" id="PTHR30349">
    <property type="entry name" value="PHAGE INTEGRASE-RELATED"/>
    <property type="match status" value="1"/>
</dbReference>
<dbReference type="InterPro" id="IPR011010">
    <property type="entry name" value="DNA_brk_join_enz"/>
</dbReference>
<dbReference type="InterPro" id="IPR013762">
    <property type="entry name" value="Integrase-like_cat_sf"/>
</dbReference>
<dbReference type="OrthoDB" id="254233at2"/>
<gene>
    <name evidence="4" type="ORF">PX52LOC_06929</name>
</gene>
<dbReference type="Proteomes" id="UP000324974">
    <property type="component" value="Chromosome"/>
</dbReference>
<organism evidence="4 5">
    <name type="scientific">Limnoglobus roseus</name>
    <dbReference type="NCBI Taxonomy" id="2598579"/>
    <lineage>
        <taxon>Bacteria</taxon>
        <taxon>Pseudomonadati</taxon>
        <taxon>Planctomycetota</taxon>
        <taxon>Planctomycetia</taxon>
        <taxon>Gemmatales</taxon>
        <taxon>Gemmataceae</taxon>
        <taxon>Limnoglobus</taxon>
    </lineage>
</organism>
<keyword evidence="1" id="KW-0233">DNA recombination</keyword>
<dbReference type="RefSeq" id="WP_149114197.1">
    <property type="nucleotide sequence ID" value="NZ_CP042425.1"/>
</dbReference>
<dbReference type="EMBL" id="CP042425">
    <property type="protein sequence ID" value="QEL19848.1"/>
    <property type="molecule type" value="Genomic_DNA"/>
</dbReference>
<accession>A0A5C1ASG9</accession>
<dbReference type="SUPFAM" id="SSF56349">
    <property type="entry name" value="DNA breaking-rejoining enzymes"/>
    <property type="match status" value="1"/>
</dbReference>
<evidence type="ECO:0000313" key="5">
    <source>
        <dbReference type="Proteomes" id="UP000324974"/>
    </source>
</evidence>
<dbReference type="GO" id="GO:0015074">
    <property type="term" value="P:DNA integration"/>
    <property type="evidence" value="ECO:0007669"/>
    <property type="project" value="InterPro"/>
</dbReference>
<dbReference type="GO" id="GO:0006310">
    <property type="term" value="P:DNA recombination"/>
    <property type="evidence" value="ECO:0007669"/>
    <property type="project" value="UniProtKB-KW"/>
</dbReference>
<dbReference type="AlphaFoldDB" id="A0A5C1ASG9"/>
<dbReference type="Pfam" id="PF00589">
    <property type="entry name" value="Phage_integrase"/>
    <property type="match status" value="1"/>
</dbReference>
<reference evidence="5" key="1">
    <citation type="submission" date="2019-08" db="EMBL/GenBank/DDBJ databases">
        <title>Limnoglobus roseus gen. nov., sp. nov., a novel freshwater planctomycete with a giant genome from the family Gemmataceae.</title>
        <authorList>
            <person name="Kulichevskaya I.S."/>
            <person name="Naumoff D.G."/>
            <person name="Miroshnikov K."/>
            <person name="Ivanova A."/>
            <person name="Philippov D.A."/>
            <person name="Hakobyan A."/>
            <person name="Rijpstra I.C."/>
            <person name="Sinninghe Damste J.S."/>
            <person name="Liesack W."/>
            <person name="Dedysh S.N."/>
        </authorList>
    </citation>
    <scope>NUCLEOTIDE SEQUENCE [LARGE SCALE GENOMIC DNA]</scope>
    <source>
        <strain evidence="5">PX52</strain>
    </source>
</reference>
<evidence type="ECO:0000313" key="4">
    <source>
        <dbReference type="EMBL" id="QEL19848.1"/>
    </source>
</evidence>
<keyword evidence="5" id="KW-1185">Reference proteome</keyword>
<feature type="region of interest" description="Disordered" evidence="2">
    <location>
        <begin position="372"/>
        <end position="400"/>
    </location>
</feature>
<sequence>MPLPLPAYCLHKPTGRAYVTVRVNGKRRPIYLGTYDSPESRQRYAEVIAGLKESPPAPPATPTSPPPTPPRADLLVADAYALWIAHCRVYYRLPDGSPSREQDHHRLAWVNLLALFAGRGLLSLSRRDWVAVREAMIARGLSRKSLNQHWGRVYHALKWTVEQGLVEDRVLFTAKLTPLPAFRSAAPERSPVGPVPLEDVRATQGELEQPVRTMVELMLLTGMRPGEVCALKGSDLIWDSGVCGRGMPSALLLAYHKMVRKGRRRHIPLSRSAAELLLPYALAAENAQVVLFPPTAPLQGANRRRRGRYDRTTFARVITRAAERAGVAHWSPNQVRHLTATLTRKLLDLDAARALLGHDDVKTTTIYAERDEEAARRAAEAIEKALKEEPPPAGEAKGPG</sequence>
<dbReference type="KEGG" id="lrs:PX52LOC_06929"/>
<feature type="domain" description="Tyr recombinase" evidence="3">
    <location>
        <begin position="190"/>
        <end position="380"/>
    </location>
</feature>
<dbReference type="PANTHER" id="PTHR30349:SF64">
    <property type="entry name" value="PROPHAGE INTEGRASE INTD-RELATED"/>
    <property type="match status" value="1"/>
</dbReference>
<dbReference type="Gene3D" id="1.10.443.10">
    <property type="entry name" value="Intergrase catalytic core"/>
    <property type="match status" value="1"/>
</dbReference>
<evidence type="ECO:0000256" key="1">
    <source>
        <dbReference type="ARBA" id="ARBA00023172"/>
    </source>
</evidence>
<dbReference type="GO" id="GO:0003677">
    <property type="term" value="F:DNA binding"/>
    <property type="evidence" value="ECO:0007669"/>
    <property type="project" value="InterPro"/>
</dbReference>
<name>A0A5C1ASG9_9BACT</name>
<dbReference type="CDD" id="cd00397">
    <property type="entry name" value="DNA_BRE_C"/>
    <property type="match status" value="1"/>
</dbReference>
<dbReference type="PROSITE" id="PS51898">
    <property type="entry name" value="TYR_RECOMBINASE"/>
    <property type="match status" value="1"/>
</dbReference>